<protein>
    <recommendedName>
        <fullName evidence="4">Collagen triple helix repeat protein</fullName>
    </recommendedName>
</protein>
<proteinExistence type="predicted"/>
<comment type="caution">
    <text evidence="2">The sequence shown here is derived from an EMBL/GenBank/DDBJ whole genome shotgun (WGS) entry which is preliminary data.</text>
</comment>
<feature type="chain" id="PRO_5015661733" description="Collagen triple helix repeat protein" evidence="1">
    <location>
        <begin position="28"/>
        <end position="236"/>
    </location>
</feature>
<organism evidence="2 3">
    <name type="scientific">Flagellimonas meridianipacifica</name>
    <dbReference type="NCBI Taxonomy" id="1080225"/>
    <lineage>
        <taxon>Bacteria</taxon>
        <taxon>Pseudomonadati</taxon>
        <taxon>Bacteroidota</taxon>
        <taxon>Flavobacteriia</taxon>
        <taxon>Flavobacteriales</taxon>
        <taxon>Flavobacteriaceae</taxon>
        <taxon>Flagellimonas</taxon>
    </lineage>
</organism>
<feature type="signal peptide" evidence="1">
    <location>
        <begin position="1"/>
        <end position="27"/>
    </location>
</feature>
<sequence>MRKFNLLYVFSLVFALALVSCSGEDGADGADGINGINGTNGTNGTDGEDGADGADGANGVGYDELIRFGSITMVLEGTRPDFQVFRDSTAFKFTSVEGSDISFINQLDITNNVHDFDLRRFLSSPDNAFNNSYIDWALTIQDLGEENETVTLANIQIVNYAVVGEDNKYFTLSDSFESGIDGVSEFEFSDIAFNPETNNLTFDYRFIVDGESNDSGNTLNVSGTVDVIVLQEVQGL</sequence>
<dbReference type="PROSITE" id="PS51257">
    <property type="entry name" value="PROKAR_LIPOPROTEIN"/>
    <property type="match status" value="1"/>
</dbReference>
<evidence type="ECO:0000313" key="2">
    <source>
        <dbReference type="EMBL" id="PRX57763.1"/>
    </source>
</evidence>
<evidence type="ECO:0000256" key="1">
    <source>
        <dbReference type="SAM" id="SignalP"/>
    </source>
</evidence>
<keyword evidence="1" id="KW-0732">Signal</keyword>
<accession>A0A2T0MJM0</accession>
<keyword evidence="3" id="KW-1185">Reference proteome</keyword>
<gene>
    <name evidence="2" type="ORF">CLV81_1773</name>
</gene>
<dbReference type="AlphaFoldDB" id="A0A2T0MJM0"/>
<reference evidence="2 3" key="1">
    <citation type="submission" date="2018-03" db="EMBL/GenBank/DDBJ databases">
        <title>Genomic Encyclopedia of Archaeal and Bacterial Type Strains, Phase II (KMG-II): from individual species to whole genera.</title>
        <authorList>
            <person name="Goeker M."/>
        </authorList>
    </citation>
    <scope>NUCLEOTIDE SEQUENCE [LARGE SCALE GENOMIC DNA]</scope>
    <source>
        <strain evidence="2 3">DSM 25027</strain>
    </source>
</reference>
<dbReference type="OrthoDB" id="1430935at2"/>
<dbReference type="RefSeq" id="WP_106144633.1">
    <property type="nucleotide sequence ID" value="NZ_PVYX01000001.1"/>
</dbReference>
<dbReference type="EMBL" id="PVYX01000001">
    <property type="protein sequence ID" value="PRX57763.1"/>
    <property type="molecule type" value="Genomic_DNA"/>
</dbReference>
<evidence type="ECO:0000313" key="3">
    <source>
        <dbReference type="Proteomes" id="UP000237640"/>
    </source>
</evidence>
<evidence type="ECO:0008006" key="4">
    <source>
        <dbReference type="Google" id="ProtNLM"/>
    </source>
</evidence>
<dbReference type="Proteomes" id="UP000237640">
    <property type="component" value="Unassembled WGS sequence"/>
</dbReference>
<name>A0A2T0MJM0_9FLAO</name>